<dbReference type="EMBL" id="LAQU01000043">
    <property type="protein sequence ID" value="KKB61421.1"/>
    <property type="molecule type" value="Genomic_DNA"/>
</dbReference>
<protein>
    <submittedName>
        <fullName evidence="1">Aspartate racemase</fullName>
    </submittedName>
</protein>
<keyword evidence="2" id="KW-1185">Reference proteome</keyword>
<accession>A0A0F5JU99</accession>
<dbReference type="SUPFAM" id="SSF53681">
    <property type="entry name" value="Aspartate/glutamate racemase"/>
    <property type="match status" value="1"/>
</dbReference>
<dbReference type="Gene3D" id="3.40.50.1860">
    <property type="match status" value="1"/>
</dbReference>
<evidence type="ECO:0000313" key="1">
    <source>
        <dbReference type="EMBL" id="KKB61421.1"/>
    </source>
</evidence>
<organism evidence="1 2">
    <name type="scientific">Robbsia andropogonis</name>
    <dbReference type="NCBI Taxonomy" id="28092"/>
    <lineage>
        <taxon>Bacteria</taxon>
        <taxon>Pseudomonadati</taxon>
        <taxon>Pseudomonadota</taxon>
        <taxon>Betaproteobacteria</taxon>
        <taxon>Burkholderiales</taxon>
        <taxon>Burkholderiaceae</taxon>
        <taxon>Robbsia</taxon>
    </lineage>
</organism>
<dbReference type="InterPro" id="IPR001920">
    <property type="entry name" value="Asp/Glu_race"/>
</dbReference>
<feature type="non-terminal residue" evidence="1">
    <location>
        <position position="79"/>
    </location>
</feature>
<comment type="caution">
    <text evidence="1">The sequence shown here is derived from an EMBL/GenBank/DDBJ whole genome shotgun (WGS) entry which is preliminary data.</text>
</comment>
<name>A0A0F5JU99_9BURK</name>
<dbReference type="AlphaFoldDB" id="A0A0F5JU99"/>
<gene>
    <name evidence="1" type="ORF">WM40_23190</name>
</gene>
<sequence>MAHKAKPLIGVLGGMGPLATVDFMQRVIDLTPATCDQDHLALLVANLPGTPDRSAAIIDGGPSPLPALLEGIDLLNRNA</sequence>
<reference evidence="1 2" key="1">
    <citation type="submission" date="2015-03" db="EMBL/GenBank/DDBJ databases">
        <title>Draft Genome Sequence of Burkholderia andropogonis type strain ICMP2807, isolated from Sorghum bicolor.</title>
        <authorList>
            <person name="Lopes-Santos L."/>
            <person name="Castro D.B."/>
            <person name="Ottoboni L.M."/>
            <person name="Park D."/>
            <person name="Weirc B.S."/>
            <person name="Destefano S.A."/>
        </authorList>
    </citation>
    <scope>NUCLEOTIDE SEQUENCE [LARGE SCALE GENOMIC DNA]</scope>
    <source>
        <strain evidence="1 2">ICMP2807</strain>
    </source>
</reference>
<evidence type="ECO:0000313" key="2">
    <source>
        <dbReference type="Proteomes" id="UP000033618"/>
    </source>
</evidence>
<dbReference type="STRING" id="28092.WM40_23190"/>
<dbReference type="Proteomes" id="UP000033618">
    <property type="component" value="Unassembled WGS sequence"/>
</dbReference>
<dbReference type="GO" id="GO:0016855">
    <property type="term" value="F:racemase and epimerase activity, acting on amino acids and derivatives"/>
    <property type="evidence" value="ECO:0007669"/>
    <property type="project" value="InterPro"/>
</dbReference>
<proteinExistence type="predicted"/>